<evidence type="ECO:0000313" key="7">
    <source>
        <dbReference type="EMBL" id="BAO00360.1"/>
    </source>
</evidence>
<protein>
    <submittedName>
        <fullName evidence="7">CysA protein</fullName>
    </submittedName>
</protein>
<dbReference type="SUPFAM" id="SSF52540">
    <property type="entry name" value="P-loop containing nucleoside triphosphate hydrolases"/>
    <property type="match status" value="1"/>
</dbReference>
<evidence type="ECO:0000256" key="5">
    <source>
        <dbReference type="ARBA" id="ARBA00022967"/>
    </source>
</evidence>
<accession>U3U626</accession>
<dbReference type="RefSeq" id="WP_022564379.1">
    <property type="nucleotide sequence ID" value="NZ_CP010907.1"/>
</dbReference>
<dbReference type="SMART" id="SM00382">
    <property type="entry name" value="AAA"/>
    <property type="match status" value="1"/>
</dbReference>
<keyword evidence="8" id="KW-1185">Reference proteome</keyword>
<dbReference type="GO" id="GO:0015419">
    <property type="term" value="F:ABC-type sulfate transporter activity"/>
    <property type="evidence" value="ECO:0007669"/>
    <property type="project" value="InterPro"/>
</dbReference>
<keyword evidence="3" id="KW-0547">Nucleotide-binding</keyword>
<comment type="similarity">
    <text evidence="1">Belongs to the ABC transporter superfamily. Drug exporter-2 (TC 3.A.1.117) family.</text>
</comment>
<organism evidence="7 8">
    <name type="scientific">Candidatus Pantoea carbekii</name>
    <dbReference type="NCBI Taxonomy" id="1235990"/>
    <lineage>
        <taxon>Bacteria</taxon>
        <taxon>Pseudomonadati</taxon>
        <taxon>Pseudomonadota</taxon>
        <taxon>Gammaproteobacteria</taxon>
        <taxon>Enterobacterales</taxon>
        <taxon>Erwiniaceae</taxon>
        <taxon>Pantoea</taxon>
    </lineage>
</organism>
<dbReference type="Proteomes" id="UP000016900">
    <property type="component" value="Chromosome"/>
</dbReference>
<keyword evidence="5" id="KW-1278">Translocase</keyword>
<keyword evidence="4" id="KW-0067">ATP-binding</keyword>
<dbReference type="GO" id="GO:0005524">
    <property type="term" value="F:ATP binding"/>
    <property type="evidence" value="ECO:0007669"/>
    <property type="project" value="UniProtKB-KW"/>
</dbReference>
<gene>
    <name evidence="7" type="primary">cysA</name>
    <name evidence="7" type="ORF">HHS_03900</name>
</gene>
<evidence type="ECO:0000256" key="4">
    <source>
        <dbReference type="ARBA" id="ARBA00022840"/>
    </source>
</evidence>
<dbReference type="FunFam" id="3.40.50.300:FF:000227">
    <property type="entry name" value="Sulfate/thiosulfate import ATP-binding protein CysA"/>
    <property type="match status" value="1"/>
</dbReference>
<dbReference type="PATRIC" id="fig|1235990.3.peg.386"/>
<dbReference type="STRING" id="1235990.BMSBPS_0018"/>
<evidence type="ECO:0000256" key="3">
    <source>
        <dbReference type="ARBA" id="ARBA00022741"/>
    </source>
</evidence>
<dbReference type="InterPro" id="IPR050093">
    <property type="entry name" value="ABC_SmlMolc_Importer"/>
</dbReference>
<dbReference type="PANTHER" id="PTHR42781">
    <property type="entry name" value="SPERMIDINE/PUTRESCINE IMPORT ATP-BINDING PROTEIN POTA"/>
    <property type="match status" value="1"/>
</dbReference>
<sequence length="358" mass="41217">MSITIKKITKQFENTVVLNNVSLDISTSQMVALLGPSGSGKTTLLRIIAGLDYQTSGQIYINEKNVSSLHARDRRVGFVFQNYALFRHMTVFENVDFGLTILPRHKRPSMHDIKKRVHNLLEIVQLSHLANRYPSQLSGGQKQRVALARALAVESQILLLDEPFGALDAQVRKELRRWLRELHKELKFTGVFVTHDQEEAIEVADTLVVMKQGNIEQVGTPDKVWREPQTRFVLEFLGEVNCFKGIVQGSYFYIDEHCWPLGYKSIYEGNVEIFLRPWEISLSREVSCETCWRVKIVDIKPRGHFWQLMVQPTALDQKPFSVVYNIQNISPTYGEYLFIGLKKARLYHGTIPLHQMKC</sequence>
<reference evidence="7 8" key="1">
    <citation type="submission" date="2012-10" db="EMBL/GenBank/DDBJ databases">
        <title>Genome sequence of the symbiont of the pentatomidae stink bug Halyomorpha halys.</title>
        <authorList>
            <person name="Kobayashi H."/>
            <person name="Fujii-Muramatsu R."/>
            <person name="Takeishi K."/>
            <person name="Noda H."/>
        </authorList>
    </citation>
    <scope>NUCLEOTIDE SEQUENCE [LARGE SCALE GENOMIC DNA]</scope>
</reference>
<dbReference type="PROSITE" id="PS00211">
    <property type="entry name" value="ABC_TRANSPORTER_1"/>
    <property type="match status" value="1"/>
</dbReference>
<keyword evidence="2" id="KW-0813">Transport</keyword>
<dbReference type="AlphaFoldDB" id="U3U626"/>
<dbReference type="eggNOG" id="COG1118">
    <property type="taxonomic scope" value="Bacteria"/>
</dbReference>
<dbReference type="GO" id="GO:0043190">
    <property type="term" value="C:ATP-binding cassette (ABC) transporter complex"/>
    <property type="evidence" value="ECO:0007669"/>
    <property type="project" value="InterPro"/>
</dbReference>
<evidence type="ECO:0000256" key="1">
    <source>
        <dbReference type="ARBA" id="ARBA00006526"/>
    </source>
</evidence>
<dbReference type="InterPro" id="IPR003439">
    <property type="entry name" value="ABC_transporter-like_ATP-bd"/>
</dbReference>
<dbReference type="EMBL" id="AP012554">
    <property type="protein sequence ID" value="BAO00360.1"/>
    <property type="molecule type" value="Genomic_DNA"/>
</dbReference>
<dbReference type="NCBIfam" id="NF008105">
    <property type="entry name" value="PRK10851.1"/>
    <property type="match status" value="1"/>
</dbReference>
<name>U3U626_9GAMM</name>
<dbReference type="Gene3D" id="3.40.50.300">
    <property type="entry name" value="P-loop containing nucleotide triphosphate hydrolases"/>
    <property type="match status" value="1"/>
</dbReference>
<dbReference type="PANTHER" id="PTHR42781:SF4">
    <property type="entry name" value="SPERMIDINE_PUTRESCINE IMPORT ATP-BINDING PROTEIN POTA"/>
    <property type="match status" value="1"/>
</dbReference>
<dbReference type="NCBIfam" id="TIGR00968">
    <property type="entry name" value="3a0106s01"/>
    <property type="match status" value="1"/>
</dbReference>
<dbReference type="OrthoDB" id="9802264at2"/>
<dbReference type="GO" id="GO:0016887">
    <property type="term" value="F:ATP hydrolysis activity"/>
    <property type="evidence" value="ECO:0007669"/>
    <property type="project" value="InterPro"/>
</dbReference>
<dbReference type="InterPro" id="IPR017871">
    <property type="entry name" value="ABC_transporter-like_CS"/>
</dbReference>
<dbReference type="SUPFAM" id="SSF50331">
    <property type="entry name" value="MOP-like"/>
    <property type="match status" value="1"/>
</dbReference>
<dbReference type="InterPro" id="IPR008995">
    <property type="entry name" value="Mo/tungstate-bd_C_term_dom"/>
</dbReference>
<dbReference type="InterPro" id="IPR005666">
    <property type="entry name" value="Sulph_transpt1"/>
</dbReference>
<evidence type="ECO:0000313" key="8">
    <source>
        <dbReference type="Proteomes" id="UP000016900"/>
    </source>
</evidence>
<dbReference type="InterPro" id="IPR027417">
    <property type="entry name" value="P-loop_NTPase"/>
</dbReference>
<dbReference type="Pfam" id="PF00005">
    <property type="entry name" value="ABC_tran"/>
    <property type="match status" value="1"/>
</dbReference>
<proteinExistence type="inferred from homology"/>
<dbReference type="KEGG" id="hhs:HHS_03900"/>
<dbReference type="KEGG" id="pck:BMSBPS_0018"/>
<dbReference type="PROSITE" id="PS50893">
    <property type="entry name" value="ABC_TRANSPORTER_2"/>
    <property type="match status" value="1"/>
</dbReference>
<evidence type="ECO:0000256" key="6">
    <source>
        <dbReference type="ARBA" id="ARBA00023032"/>
    </source>
</evidence>
<keyword evidence="6" id="KW-0764">Sulfate transport</keyword>
<dbReference type="InterPro" id="IPR003593">
    <property type="entry name" value="AAA+_ATPase"/>
</dbReference>
<evidence type="ECO:0000256" key="2">
    <source>
        <dbReference type="ARBA" id="ARBA00022448"/>
    </source>
</evidence>